<dbReference type="InterPro" id="IPR002711">
    <property type="entry name" value="HNH"/>
</dbReference>
<dbReference type="GO" id="GO:0003676">
    <property type="term" value="F:nucleic acid binding"/>
    <property type="evidence" value="ECO:0007669"/>
    <property type="project" value="InterPro"/>
</dbReference>
<name>A0AAN6AVX1_CROSK</name>
<gene>
    <name evidence="3" type="ORF">FZI38_21630</name>
</gene>
<dbReference type="GO" id="GO:0004519">
    <property type="term" value="F:endonuclease activity"/>
    <property type="evidence" value="ECO:0007669"/>
    <property type="project" value="UniProtKB-KW"/>
</dbReference>
<dbReference type="GO" id="GO:0008270">
    <property type="term" value="F:zinc ion binding"/>
    <property type="evidence" value="ECO:0007669"/>
    <property type="project" value="InterPro"/>
</dbReference>
<keyword evidence="3" id="KW-0540">Nuclease</keyword>
<dbReference type="InterPro" id="IPR044925">
    <property type="entry name" value="His-Me_finger_sf"/>
</dbReference>
<dbReference type="SUPFAM" id="SSF54060">
    <property type="entry name" value="His-Me finger endonucleases"/>
    <property type="match status" value="1"/>
</dbReference>
<evidence type="ECO:0000313" key="3">
    <source>
        <dbReference type="EMBL" id="KAB0875102.1"/>
    </source>
</evidence>
<comment type="caution">
    <text evidence="3">The sequence shown here is derived from an EMBL/GenBank/DDBJ whole genome shotgun (WGS) entry which is preliminary data.</text>
</comment>
<reference evidence="3 4" key="1">
    <citation type="submission" date="2019-09" db="EMBL/GenBank/DDBJ databases">
        <title>Prevalence, distribution, and phylogeny of type two toxin-antitoxin genes possessed by Cronobacter species where C. sakazakii homologs follow sequence type lineages.</title>
        <authorList>
            <person name="Finkelstein S."/>
            <person name="Negrete F."/>
            <person name="Jang H."/>
            <person name="Gopinath G.R."/>
            <person name="Tall B.D."/>
        </authorList>
    </citation>
    <scope>NUCLEOTIDE SEQUENCE [LARGE SCALE GENOMIC DNA]</scope>
    <source>
        <strain evidence="3 4">MOD1_Comp4</strain>
    </source>
</reference>
<dbReference type="EMBL" id="WAGF01000026">
    <property type="protein sequence ID" value="KAB0875102.1"/>
    <property type="molecule type" value="Genomic_DNA"/>
</dbReference>
<dbReference type="Proteomes" id="UP000439917">
    <property type="component" value="Unassembled WGS sequence"/>
</dbReference>
<evidence type="ECO:0000259" key="2">
    <source>
        <dbReference type="SMART" id="SM00507"/>
    </source>
</evidence>
<dbReference type="RefSeq" id="WP_104677335.1">
    <property type="nucleotide sequence ID" value="NZ_JAVSDN010000008.1"/>
</dbReference>
<feature type="domain" description="HNH nuclease" evidence="2">
    <location>
        <begin position="74"/>
        <end position="126"/>
    </location>
</feature>
<organism evidence="3 4">
    <name type="scientific">Cronobacter sakazakii</name>
    <name type="common">Enterobacter sakazakii</name>
    <dbReference type="NCBI Taxonomy" id="28141"/>
    <lineage>
        <taxon>Bacteria</taxon>
        <taxon>Pseudomonadati</taxon>
        <taxon>Pseudomonadota</taxon>
        <taxon>Gammaproteobacteria</taxon>
        <taxon>Enterobacterales</taxon>
        <taxon>Enterobacteriaceae</taxon>
        <taxon>Cronobacter</taxon>
    </lineage>
</organism>
<keyword evidence="3" id="KW-0378">Hydrolase</keyword>
<dbReference type="Pfam" id="PF01844">
    <property type="entry name" value="HNH"/>
    <property type="match status" value="1"/>
</dbReference>
<evidence type="ECO:0000313" key="4">
    <source>
        <dbReference type="Proteomes" id="UP000439917"/>
    </source>
</evidence>
<protein>
    <submittedName>
        <fullName evidence="3">HNH endonuclease</fullName>
    </submittedName>
</protein>
<keyword evidence="3" id="KW-0255">Endonuclease</keyword>
<dbReference type="CDD" id="cd00085">
    <property type="entry name" value="HNHc"/>
    <property type="match status" value="1"/>
</dbReference>
<dbReference type="AlphaFoldDB" id="A0AAN6AVX1"/>
<dbReference type="SMART" id="SM00507">
    <property type="entry name" value="HNHc"/>
    <property type="match status" value="1"/>
</dbReference>
<dbReference type="Gene3D" id="1.10.30.50">
    <property type="match status" value="1"/>
</dbReference>
<evidence type="ECO:0000256" key="1">
    <source>
        <dbReference type="SAM" id="MobiDB-lite"/>
    </source>
</evidence>
<accession>A0AAN6AVX1</accession>
<feature type="region of interest" description="Disordered" evidence="1">
    <location>
        <begin position="192"/>
        <end position="220"/>
    </location>
</feature>
<feature type="compositionally biased region" description="Basic and acidic residues" evidence="1">
    <location>
        <begin position="201"/>
        <end position="220"/>
    </location>
</feature>
<proteinExistence type="predicted"/>
<sequence length="220" mass="25256">MKPVCKIEGCGCECRYMEQQVCQKHYFRMMRYGTYELTKHGKGKGFSTNAKGYVMIKEPSHPLAMKNGFVYEHRKAVYAKHGDQLPPCELCGKSVTWENAHIDHKDEQVNNNDPDNLRVLCNACNVMRARVHIPSHTRKTSHAITFNGETKTPAEWSRDPRVSIAGRTIMFRLNKGMSVEQALFGEKLTHRSKKANGYQPKHGEYQQKLKDLRNSREEAA</sequence>
<dbReference type="InterPro" id="IPR003615">
    <property type="entry name" value="HNH_nuc"/>
</dbReference>